<feature type="chain" id="PRO_5012310837" evidence="1">
    <location>
        <begin position="21"/>
        <end position="417"/>
    </location>
</feature>
<dbReference type="SUPFAM" id="SSF51556">
    <property type="entry name" value="Metallo-dependent hydrolases"/>
    <property type="match status" value="1"/>
</dbReference>
<evidence type="ECO:0000313" key="3">
    <source>
        <dbReference type="Proteomes" id="UP000216147"/>
    </source>
</evidence>
<dbReference type="AlphaFoldDB" id="A0A258HD79"/>
<dbReference type="Proteomes" id="UP000216147">
    <property type="component" value="Unassembled WGS sequence"/>
</dbReference>
<proteinExistence type="predicted"/>
<evidence type="ECO:0000256" key="1">
    <source>
        <dbReference type="SAM" id="SignalP"/>
    </source>
</evidence>
<dbReference type="PANTHER" id="PTHR10443">
    <property type="entry name" value="MICROSOMAL DIPEPTIDASE"/>
    <property type="match status" value="1"/>
</dbReference>
<evidence type="ECO:0000313" key="2">
    <source>
        <dbReference type="EMBL" id="OYX54931.1"/>
    </source>
</evidence>
<protein>
    <submittedName>
        <fullName evidence="2">Membrane dipeptidase</fullName>
    </submittedName>
</protein>
<dbReference type="PANTHER" id="PTHR10443:SF12">
    <property type="entry name" value="DIPEPTIDASE"/>
    <property type="match status" value="1"/>
</dbReference>
<dbReference type="InterPro" id="IPR008257">
    <property type="entry name" value="Pept_M19"/>
</dbReference>
<sequence>MIRSCLLAVSMLALAVPAAAQDGEARVREILRTTPLIDGHNDLPWALRQGYGNDPHAVDLATNLDASTALHTDIPRLRAGGVGGQFWSVYVPATLTPTEAARETFEQIDTVRRIVAAHPDVFELATTADDVERIHAAGRIASLIGMEGGYSIDDSLGLLREFHQAGARYITLTHSKTTTWADSATDAPKWGGLSPFGEDVVREMNRIGMMVDLSHVSEETMIDAMRVSEAPVIFSHSSARAVTAHPRNVPDSVLRAMADDGGVVMVTFVPGFISEAVRSWNADRAAEAARLLALNPGDAGAVTAGTAAWDAAHPQPTAGLADVVAHIQHVREVAGIDHVGLGGDFDGVTSLPEEVQGVDAYPRILAALMAAGWSEGDIRKLAGENVLRVMRAVEAVAASRSGERPSLAVIATAGAPE</sequence>
<dbReference type="EMBL" id="NCEQ01000018">
    <property type="protein sequence ID" value="OYX54931.1"/>
    <property type="molecule type" value="Genomic_DNA"/>
</dbReference>
<dbReference type="InterPro" id="IPR032466">
    <property type="entry name" value="Metal_Hydrolase"/>
</dbReference>
<organism evidence="2 3">
    <name type="scientific">Brevundimonas subvibrioides</name>
    <dbReference type="NCBI Taxonomy" id="74313"/>
    <lineage>
        <taxon>Bacteria</taxon>
        <taxon>Pseudomonadati</taxon>
        <taxon>Pseudomonadota</taxon>
        <taxon>Alphaproteobacteria</taxon>
        <taxon>Caulobacterales</taxon>
        <taxon>Caulobacteraceae</taxon>
        <taxon>Brevundimonas</taxon>
    </lineage>
</organism>
<accession>A0A258HD79</accession>
<dbReference type="Pfam" id="PF01244">
    <property type="entry name" value="Peptidase_M19"/>
    <property type="match status" value="1"/>
</dbReference>
<dbReference type="Gene3D" id="3.20.20.140">
    <property type="entry name" value="Metal-dependent hydrolases"/>
    <property type="match status" value="1"/>
</dbReference>
<reference evidence="2 3" key="1">
    <citation type="submission" date="2017-03" db="EMBL/GenBank/DDBJ databases">
        <title>Lifting the veil on microbial sulfur biogeochemistry in mining wastewaters.</title>
        <authorList>
            <person name="Kantor R.S."/>
            <person name="Colenbrander Nelson T."/>
            <person name="Marshall S."/>
            <person name="Bennett D."/>
            <person name="Apte S."/>
            <person name="Camacho D."/>
            <person name="Thomas B.C."/>
            <person name="Warren L.A."/>
            <person name="Banfield J.F."/>
        </authorList>
    </citation>
    <scope>NUCLEOTIDE SEQUENCE [LARGE SCALE GENOMIC DNA]</scope>
    <source>
        <strain evidence="2">32-68-21</strain>
    </source>
</reference>
<dbReference type="CDD" id="cd01301">
    <property type="entry name" value="rDP_like"/>
    <property type="match status" value="1"/>
</dbReference>
<gene>
    <name evidence="2" type="ORF">B7Y86_14910</name>
</gene>
<comment type="caution">
    <text evidence="2">The sequence shown here is derived from an EMBL/GenBank/DDBJ whole genome shotgun (WGS) entry which is preliminary data.</text>
</comment>
<name>A0A258HD79_9CAUL</name>
<dbReference type="GO" id="GO:0006508">
    <property type="term" value="P:proteolysis"/>
    <property type="evidence" value="ECO:0007669"/>
    <property type="project" value="InterPro"/>
</dbReference>
<keyword evidence="1" id="KW-0732">Signal</keyword>
<dbReference type="GO" id="GO:0070573">
    <property type="term" value="F:metallodipeptidase activity"/>
    <property type="evidence" value="ECO:0007669"/>
    <property type="project" value="InterPro"/>
</dbReference>
<dbReference type="PROSITE" id="PS51365">
    <property type="entry name" value="RENAL_DIPEPTIDASE_2"/>
    <property type="match status" value="1"/>
</dbReference>
<feature type="signal peptide" evidence="1">
    <location>
        <begin position="1"/>
        <end position="20"/>
    </location>
</feature>